<keyword evidence="2" id="KW-0966">Cell projection</keyword>
<evidence type="ECO:0000313" key="2">
    <source>
        <dbReference type="EMBL" id="WAM33038.1"/>
    </source>
</evidence>
<keyword evidence="3" id="KW-1185">Reference proteome</keyword>
<proteinExistence type="predicted"/>
<protein>
    <submittedName>
        <fullName evidence="2">Flagellar protein FlgN</fullName>
    </submittedName>
</protein>
<dbReference type="Gene3D" id="1.20.58.300">
    <property type="entry name" value="FlgN-like"/>
    <property type="match status" value="1"/>
</dbReference>
<keyword evidence="2" id="KW-0969">Cilium</keyword>
<dbReference type="Proteomes" id="UP001164909">
    <property type="component" value="Chromosome"/>
</dbReference>
<dbReference type="Pfam" id="PF05130">
    <property type="entry name" value="FlgN"/>
    <property type="match status" value="1"/>
</dbReference>
<evidence type="ECO:0000313" key="3">
    <source>
        <dbReference type="Proteomes" id="UP001164909"/>
    </source>
</evidence>
<dbReference type="InterPro" id="IPR036679">
    <property type="entry name" value="FlgN-like_sf"/>
</dbReference>
<name>A0ABY7BJP7_9FIRM</name>
<reference evidence="2" key="1">
    <citation type="submission" date="2022-12" db="EMBL/GenBank/DDBJ databases">
        <authorList>
            <person name="Bing R.G."/>
            <person name="Willard D.J."/>
            <person name="Manesh M.J.H."/>
            <person name="Laemthong T."/>
            <person name="Crosby J.R."/>
            <person name="Kelly R.M."/>
        </authorList>
    </citation>
    <scope>NUCLEOTIDE SEQUENCE</scope>
    <source>
        <strain evidence="2">DSM 8990</strain>
    </source>
</reference>
<dbReference type="RefSeq" id="WP_045169716.1">
    <property type="nucleotide sequence ID" value="NZ_CP113865.1"/>
</dbReference>
<sequence>MYEKLINLLEEKEKLVDQFLQLTNLQQEYILNDNFDELGEVVDKKAKLIERINSIDDEFIKEFEGIKKAKNIKSFDEITDIDKETGVLLKSLTSSILQKLQVIKDIDEKNNVLIRSKFDELKKTIKSMRYKKEALKDYSQYKQSQFPSGFDRKE</sequence>
<gene>
    <name evidence="2" type="ORF">OTK00_001499</name>
</gene>
<organism evidence="2 3">
    <name type="scientific">Caldicellulosiruptor morganii</name>
    <dbReference type="NCBI Taxonomy" id="1387555"/>
    <lineage>
        <taxon>Bacteria</taxon>
        <taxon>Bacillati</taxon>
        <taxon>Bacillota</taxon>
        <taxon>Bacillota incertae sedis</taxon>
        <taxon>Caldicellulosiruptorales</taxon>
        <taxon>Caldicellulosiruptoraceae</taxon>
        <taxon>Caldicellulosiruptor</taxon>
    </lineage>
</organism>
<accession>A0ABY7BJP7</accession>
<keyword evidence="2" id="KW-0282">Flagellum</keyword>
<keyword evidence="1" id="KW-1005">Bacterial flagellum biogenesis</keyword>
<evidence type="ECO:0000256" key="1">
    <source>
        <dbReference type="ARBA" id="ARBA00022795"/>
    </source>
</evidence>
<dbReference type="InterPro" id="IPR007809">
    <property type="entry name" value="FlgN-like"/>
</dbReference>
<dbReference type="EMBL" id="CP113865">
    <property type="protein sequence ID" value="WAM33038.1"/>
    <property type="molecule type" value="Genomic_DNA"/>
</dbReference>
<dbReference type="SUPFAM" id="SSF140566">
    <property type="entry name" value="FlgN-like"/>
    <property type="match status" value="1"/>
</dbReference>